<accession>A0A8B8NMU8</accession>
<sequence length="390" mass="44049">MTHMEQVLEGFASAKGHKYCGRRMRIADFLLLEEEEEEREEGDEKECGVAAEIEMSSLRRQDEVVSCGFECPSPRRAISRWFRRRKEKRGVVGQTREEEERELGDGLGSLSVSGIRTKVEDGSSHTVNGKDESGQHRKENMFNLGAAGSLLYLIAASKNELNKMEDLRKEMELLLQNVKEKVRRKDSSCDPSESTESVASCLTDIKEVLSCGSQLSEQSHRTPSHLLEQHRHMQLNQSSGCECKQEPVEGIEELEAELEAELERLQLQLDAETSSKQSYQEMIKQIAPKESASGSGRSTSFGDVMNPEDEATEVQGGVPPIELERRLHEVLETRQQERIKELEASLERLEHKLSEKEREISWWKDTALLLSQHVSGPSHGGLTNNETLIC</sequence>
<dbReference type="KEGG" id="rarg:115736083"/>
<evidence type="ECO:0000313" key="2">
    <source>
        <dbReference type="Proteomes" id="UP000827889"/>
    </source>
</evidence>
<feature type="coiled-coil region" evidence="1">
    <location>
        <begin position="332"/>
        <end position="366"/>
    </location>
</feature>
<proteinExistence type="predicted"/>
<dbReference type="PANTHER" id="PTHR33476">
    <property type="entry name" value="EMB|CAB62613.1"/>
    <property type="match status" value="1"/>
</dbReference>
<evidence type="ECO:0000256" key="1">
    <source>
        <dbReference type="SAM" id="Coils"/>
    </source>
</evidence>
<dbReference type="Proteomes" id="UP000827889">
    <property type="component" value="Chromosome 4"/>
</dbReference>
<dbReference type="RefSeq" id="XP_030523459.1">
    <property type="nucleotide sequence ID" value="XM_030667599.2"/>
</dbReference>
<gene>
    <name evidence="3" type="primary">LOC115736083</name>
</gene>
<keyword evidence="1" id="KW-0175">Coiled coil</keyword>
<name>A0A8B8NMU8_9MYRT</name>
<reference evidence="3" key="1">
    <citation type="submission" date="2025-08" db="UniProtKB">
        <authorList>
            <consortium name="RefSeq"/>
        </authorList>
    </citation>
    <scope>IDENTIFICATION</scope>
    <source>
        <tissue evidence="3">Leaf</tissue>
    </source>
</reference>
<feature type="coiled-coil region" evidence="1">
    <location>
        <begin position="248"/>
        <end position="282"/>
    </location>
</feature>
<dbReference type="GO" id="GO:0008356">
    <property type="term" value="P:asymmetric cell division"/>
    <property type="evidence" value="ECO:0007669"/>
    <property type="project" value="InterPro"/>
</dbReference>
<keyword evidence="2" id="KW-1185">Reference proteome</keyword>
<dbReference type="AlphaFoldDB" id="A0A8B8NMU8"/>
<protein>
    <submittedName>
        <fullName evidence="3">Protein POLAR LOCALIZATION DURING ASYMMETRIC DIVISION AND REDISTRIBUTION-like isoform X1</fullName>
    </submittedName>
</protein>
<dbReference type="InterPro" id="IPR040348">
    <property type="entry name" value="POLAR-like"/>
</dbReference>
<organism evidence="2 3">
    <name type="scientific">Rhodamnia argentea</name>
    <dbReference type="NCBI Taxonomy" id="178133"/>
    <lineage>
        <taxon>Eukaryota</taxon>
        <taxon>Viridiplantae</taxon>
        <taxon>Streptophyta</taxon>
        <taxon>Embryophyta</taxon>
        <taxon>Tracheophyta</taxon>
        <taxon>Spermatophyta</taxon>
        <taxon>Magnoliopsida</taxon>
        <taxon>eudicotyledons</taxon>
        <taxon>Gunneridae</taxon>
        <taxon>Pentapetalae</taxon>
        <taxon>rosids</taxon>
        <taxon>malvids</taxon>
        <taxon>Myrtales</taxon>
        <taxon>Myrtaceae</taxon>
        <taxon>Myrtoideae</taxon>
        <taxon>Myrteae</taxon>
        <taxon>Australasian group</taxon>
        <taxon>Rhodamnia</taxon>
    </lineage>
</organism>
<dbReference type="GeneID" id="115736083"/>
<dbReference type="PANTHER" id="PTHR33476:SF27">
    <property type="entry name" value="NAB DOMAIN-CONTAINING PROTEIN"/>
    <property type="match status" value="1"/>
</dbReference>
<feature type="coiled-coil region" evidence="1">
    <location>
        <begin position="154"/>
        <end position="184"/>
    </location>
</feature>
<dbReference type="OrthoDB" id="1916242at2759"/>
<evidence type="ECO:0000313" key="3">
    <source>
        <dbReference type="RefSeq" id="XP_030523459.1"/>
    </source>
</evidence>